<dbReference type="SUPFAM" id="SSF57889">
    <property type="entry name" value="Cysteine-rich domain"/>
    <property type="match status" value="1"/>
</dbReference>
<protein>
    <recommendedName>
        <fullName evidence="3">Phorbol-ester/DAG-type domain-containing protein</fullName>
    </recommendedName>
</protein>
<dbReference type="GO" id="GO:0046872">
    <property type="term" value="F:metal ion binding"/>
    <property type="evidence" value="ECO:0007669"/>
    <property type="project" value="UniProtKB-KW"/>
</dbReference>
<reference evidence="4" key="1">
    <citation type="submission" date="2022-01" db="EMBL/GenBank/DDBJ databases">
        <authorList>
            <person name="King R."/>
        </authorList>
    </citation>
    <scope>NUCLEOTIDE SEQUENCE</scope>
</reference>
<evidence type="ECO:0000313" key="4">
    <source>
        <dbReference type="EMBL" id="CAH1101689.1"/>
    </source>
</evidence>
<dbReference type="InterPro" id="IPR046349">
    <property type="entry name" value="C1-like_sf"/>
</dbReference>
<keyword evidence="1" id="KW-0479">Metal-binding</keyword>
<dbReference type="InterPro" id="IPR002219">
    <property type="entry name" value="PKC_DAG/PE"/>
</dbReference>
<accession>A0A9P0G4H8</accession>
<evidence type="ECO:0000259" key="3">
    <source>
        <dbReference type="PROSITE" id="PS50081"/>
    </source>
</evidence>
<feature type="domain" description="Phorbol-ester/DAG-type" evidence="3">
    <location>
        <begin position="1"/>
        <end position="45"/>
    </location>
</feature>
<gene>
    <name evidence="4" type="ORF">PSYICH_LOCUS2642</name>
</gene>
<evidence type="ECO:0000256" key="2">
    <source>
        <dbReference type="ARBA" id="ARBA00022833"/>
    </source>
</evidence>
<dbReference type="AlphaFoldDB" id="A0A9P0G4H8"/>
<evidence type="ECO:0000256" key="1">
    <source>
        <dbReference type="ARBA" id="ARBA00022723"/>
    </source>
</evidence>
<sequence length="287" mass="32239">MNKCKRCGNSVTTGPKCIICGVMSHNSCLKMLRNAIIIDNKTSNCCNTDSVETPTNILENISVNESVNEVKLKYLEEILKQKDLVIENQKIAIGALQEQITYLKVSNTLDPKRQTPDVTTQLSTNNSNGKNMVKISTRDVSQAVHNAHARVICDKYVNENTNLQQLETDNANHNYYTSGRVGRRNRNLIMGNANTTNCSLKAAIRTVYKHLHVTNMDPATSQEELLSYLQGVIPSVKVEKLNSRFPDDYASFKVSAPINEHQQLLVPEIWPDKVKVNYLPIIEIIPQ</sequence>
<dbReference type="Proteomes" id="UP001153636">
    <property type="component" value="Chromosome 11"/>
</dbReference>
<dbReference type="OrthoDB" id="6781724at2759"/>
<proteinExistence type="predicted"/>
<dbReference type="EMBL" id="OV651823">
    <property type="protein sequence ID" value="CAH1101689.1"/>
    <property type="molecule type" value="Genomic_DNA"/>
</dbReference>
<organism evidence="4 5">
    <name type="scientific">Psylliodes chrysocephalus</name>
    <dbReference type="NCBI Taxonomy" id="3402493"/>
    <lineage>
        <taxon>Eukaryota</taxon>
        <taxon>Metazoa</taxon>
        <taxon>Ecdysozoa</taxon>
        <taxon>Arthropoda</taxon>
        <taxon>Hexapoda</taxon>
        <taxon>Insecta</taxon>
        <taxon>Pterygota</taxon>
        <taxon>Neoptera</taxon>
        <taxon>Endopterygota</taxon>
        <taxon>Coleoptera</taxon>
        <taxon>Polyphaga</taxon>
        <taxon>Cucujiformia</taxon>
        <taxon>Chrysomeloidea</taxon>
        <taxon>Chrysomelidae</taxon>
        <taxon>Galerucinae</taxon>
        <taxon>Alticini</taxon>
        <taxon>Psylliodes</taxon>
    </lineage>
</organism>
<evidence type="ECO:0000313" key="5">
    <source>
        <dbReference type="Proteomes" id="UP001153636"/>
    </source>
</evidence>
<keyword evidence="5" id="KW-1185">Reference proteome</keyword>
<keyword evidence="2" id="KW-0862">Zinc</keyword>
<name>A0A9P0G4H8_9CUCU</name>
<dbReference type="PROSITE" id="PS50081">
    <property type="entry name" value="ZF_DAG_PE_2"/>
    <property type="match status" value="1"/>
</dbReference>